<dbReference type="Proteomes" id="UP001610444">
    <property type="component" value="Unassembled WGS sequence"/>
</dbReference>
<keyword evidence="3" id="KW-1185">Reference proteome</keyword>
<evidence type="ECO:0000313" key="2">
    <source>
        <dbReference type="EMBL" id="KAL2845817.1"/>
    </source>
</evidence>
<dbReference type="GeneID" id="98151471"/>
<protein>
    <submittedName>
        <fullName evidence="2">Uncharacterized protein</fullName>
    </submittedName>
</protein>
<feature type="compositionally biased region" description="Polar residues" evidence="1">
    <location>
        <begin position="19"/>
        <end position="44"/>
    </location>
</feature>
<comment type="caution">
    <text evidence="2">The sequence shown here is derived from an EMBL/GenBank/DDBJ whole genome shotgun (WGS) entry which is preliminary data.</text>
</comment>
<organism evidence="2 3">
    <name type="scientific">Aspergillus pseudodeflectus</name>
    <dbReference type="NCBI Taxonomy" id="176178"/>
    <lineage>
        <taxon>Eukaryota</taxon>
        <taxon>Fungi</taxon>
        <taxon>Dikarya</taxon>
        <taxon>Ascomycota</taxon>
        <taxon>Pezizomycotina</taxon>
        <taxon>Eurotiomycetes</taxon>
        <taxon>Eurotiomycetidae</taxon>
        <taxon>Eurotiales</taxon>
        <taxon>Aspergillaceae</taxon>
        <taxon>Aspergillus</taxon>
        <taxon>Aspergillus subgen. Nidulantes</taxon>
    </lineage>
</organism>
<feature type="region of interest" description="Disordered" evidence="1">
    <location>
        <begin position="1"/>
        <end position="66"/>
    </location>
</feature>
<dbReference type="RefSeq" id="XP_070896840.1">
    <property type="nucleotide sequence ID" value="XM_071036307.1"/>
</dbReference>
<dbReference type="EMBL" id="JBFXLR010000035">
    <property type="protein sequence ID" value="KAL2845817.1"/>
    <property type="molecule type" value="Genomic_DNA"/>
</dbReference>
<evidence type="ECO:0000256" key="1">
    <source>
        <dbReference type="SAM" id="MobiDB-lite"/>
    </source>
</evidence>
<evidence type="ECO:0000313" key="3">
    <source>
        <dbReference type="Proteomes" id="UP001610444"/>
    </source>
</evidence>
<name>A0ABR4K3K6_9EURO</name>
<proteinExistence type="predicted"/>
<reference evidence="2 3" key="1">
    <citation type="submission" date="2024-07" db="EMBL/GenBank/DDBJ databases">
        <title>Section-level genome sequencing and comparative genomics of Aspergillus sections Usti and Cavernicolus.</title>
        <authorList>
            <consortium name="Lawrence Berkeley National Laboratory"/>
            <person name="Nybo J.L."/>
            <person name="Vesth T.C."/>
            <person name="Theobald S."/>
            <person name="Frisvad J.C."/>
            <person name="Larsen T.O."/>
            <person name="Kjaerboelling I."/>
            <person name="Rothschild-Mancinelli K."/>
            <person name="Lyhne E.K."/>
            <person name="Kogle M.E."/>
            <person name="Barry K."/>
            <person name="Clum A."/>
            <person name="Na H."/>
            <person name="Ledsgaard L."/>
            <person name="Lin J."/>
            <person name="Lipzen A."/>
            <person name="Kuo A."/>
            <person name="Riley R."/>
            <person name="Mondo S."/>
            <person name="LaButti K."/>
            <person name="Haridas S."/>
            <person name="Pangalinan J."/>
            <person name="Salamov A.A."/>
            <person name="Simmons B.A."/>
            <person name="Magnuson J.K."/>
            <person name="Chen J."/>
            <person name="Drula E."/>
            <person name="Henrissat B."/>
            <person name="Wiebenga A."/>
            <person name="Lubbers R.J."/>
            <person name="Gomes A.C."/>
            <person name="Macurrencykelacurrency M.R."/>
            <person name="Stajich J."/>
            <person name="Grigoriev I.V."/>
            <person name="Mortensen U.H."/>
            <person name="De vries R.P."/>
            <person name="Baker S.E."/>
            <person name="Andersen M.R."/>
        </authorList>
    </citation>
    <scope>NUCLEOTIDE SEQUENCE [LARGE SCALE GENOMIC DNA]</scope>
    <source>
        <strain evidence="2 3">CBS 756.74</strain>
    </source>
</reference>
<accession>A0ABR4K3K6</accession>
<gene>
    <name evidence="2" type="ORF">BJX68DRAFT_131552</name>
</gene>
<sequence length="66" mass="7673">MERPLDIPMLALHNRRARNSSTTNPPSSREHLSSPTAPQSSFQTTHRRPTFLPTYPNIHTKRRHML</sequence>